<dbReference type="GO" id="GO:0006225">
    <property type="term" value="P:UDP biosynthetic process"/>
    <property type="evidence" value="ECO:0007669"/>
    <property type="project" value="TreeGrafter"/>
</dbReference>
<gene>
    <name evidence="12" type="ORF">A3J93_01545</name>
</gene>
<keyword evidence="9" id="KW-0665">Pyrimidine biosynthesis</keyword>
<dbReference type="InterPro" id="IPR011818">
    <property type="entry name" value="Uridylate_kinase_arch/spir"/>
</dbReference>
<keyword evidence="5" id="KW-0808">Transferase</keyword>
<dbReference type="Gene3D" id="3.40.1160.10">
    <property type="entry name" value="Acetylglutamate kinase-like"/>
    <property type="match status" value="1"/>
</dbReference>
<reference evidence="12 13" key="1">
    <citation type="journal article" date="2016" name="Nat. Commun.">
        <title>Thousands of microbial genomes shed light on interconnected biogeochemical processes in an aquifer system.</title>
        <authorList>
            <person name="Anantharaman K."/>
            <person name="Brown C.T."/>
            <person name="Hug L.A."/>
            <person name="Sharon I."/>
            <person name="Castelle C.J."/>
            <person name="Probst A.J."/>
            <person name="Thomas B.C."/>
            <person name="Singh A."/>
            <person name="Wilkins M.J."/>
            <person name="Karaoz U."/>
            <person name="Brodie E.L."/>
            <person name="Williams K.H."/>
            <person name="Hubbard S.S."/>
            <person name="Banfield J.F."/>
        </authorList>
    </citation>
    <scope>NUCLEOTIDE SEQUENCE [LARGE SCALE GENOMIC DNA]</scope>
</reference>
<evidence type="ECO:0000256" key="7">
    <source>
        <dbReference type="ARBA" id="ARBA00022777"/>
    </source>
</evidence>
<keyword evidence="8" id="KW-0067">ATP-binding</keyword>
<dbReference type="Pfam" id="PF00696">
    <property type="entry name" value="AA_kinase"/>
    <property type="match status" value="1"/>
</dbReference>
<comment type="caution">
    <text evidence="12">The sequence shown here is derived from an EMBL/GenBank/DDBJ whole genome shotgun (WGS) entry which is preliminary data.</text>
</comment>
<proteinExistence type="inferred from homology"/>
<evidence type="ECO:0000256" key="9">
    <source>
        <dbReference type="ARBA" id="ARBA00022975"/>
    </source>
</evidence>
<comment type="similarity">
    <text evidence="2">Belongs to the UMP kinase family.</text>
</comment>
<evidence type="ECO:0000259" key="11">
    <source>
        <dbReference type="Pfam" id="PF00696"/>
    </source>
</evidence>
<evidence type="ECO:0000256" key="8">
    <source>
        <dbReference type="ARBA" id="ARBA00022840"/>
    </source>
</evidence>
<comment type="pathway">
    <text evidence="1">Pyrimidine metabolism; CTP biosynthesis via de novo pathway; UDP from UMP (UMPK route): step 1/1.</text>
</comment>
<dbReference type="PANTHER" id="PTHR42833:SF4">
    <property type="entry name" value="URIDYLATE KINASE PUMPKIN, CHLOROPLASTIC"/>
    <property type="match status" value="1"/>
</dbReference>
<evidence type="ECO:0000313" key="13">
    <source>
        <dbReference type="Proteomes" id="UP000177907"/>
    </source>
</evidence>
<dbReference type="EMBL" id="MFQZ01000001">
    <property type="protein sequence ID" value="OGH88757.1"/>
    <property type="molecule type" value="Genomic_DNA"/>
</dbReference>
<sequence>MASKSEIVVLSLGGSLIAPAGGVDAIFIKKFLGMIFKLIKNGYRFIIVCGGGTTARAYQNAGQRAVGLSGTAMDWVGIYATWLNANFMKVIFGSLAYPEIIVDPTKKIKWNKPILMAGGWKPGRSTDDDAVRLAENFGADTVINLSNVDYVYDRDPELPGAKKIETMNWKDLQKIVGTTWSPGAHVPFDPIATKLGTRLGITLKFVKGTDLASARQAIKNEKFKGTIVE</sequence>
<keyword evidence="7" id="KW-0418">Kinase</keyword>
<dbReference type="STRING" id="1798704.A3J93_01545"/>
<dbReference type="InterPro" id="IPR001048">
    <property type="entry name" value="Asp/Glu/Uridylate_kinase"/>
</dbReference>
<dbReference type="AlphaFoldDB" id="A0A1F6NXU5"/>
<keyword evidence="4" id="KW-0963">Cytoplasm</keyword>
<dbReference type="SUPFAM" id="SSF53633">
    <property type="entry name" value="Carbamate kinase-like"/>
    <property type="match status" value="1"/>
</dbReference>
<organism evidence="12 13">
    <name type="scientific">Candidatus Magasanikbacteria bacterium RIFOXYC2_FULL_42_28</name>
    <dbReference type="NCBI Taxonomy" id="1798704"/>
    <lineage>
        <taxon>Bacteria</taxon>
        <taxon>Candidatus Magasanikiibacteriota</taxon>
    </lineage>
</organism>
<dbReference type="Proteomes" id="UP000177907">
    <property type="component" value="Unassembled WGS sequence"/>
</dbReference>
<evidence type="ECO:0000256" key="6">
    <source>
        <dbReference type="ARBA" id="ARBA00022741"/>
    </source>
</evidence>
<feature type="domain" description="Aspartate/glutamate/uridylate kinase" evidence="11">
    <location>
        <begin position="7"/>
        <end position="202"/>
    </location>
</feature>
<evidence type="ECO:0000256" key="1">
    <source>
        <dbReference type="ARBA" id="ARBA00004791"/>
    </source>
</evidence>
<name>A0A1F6NXU5_9BACT</name>
<dbReference type="InterPro" id="IPR036393">
    <property type="entry name" value="AceGlu_kinase-like_sf"/>
</dbReference>
<dbReference type="EC" id="2.7.4.22" evidence="3"/>
<evidence type="ECO:0000256" key="2">
    <source>
        <dbReference type="ARBA" id="ARBA00007614"/>
    </source>
</evidence>
<dbReference type="GO" id="GO:0005524">
    <property type="term" value="F:ATP binding"/>
    <property type="evidence" value="ECO:0007669"/>
    <property type="project" value="UniProtKB-KW"/>
</dbReference>
<evidence type="ECO:0000313" key="12">
    <source>
        <dbReference type="EMBL" id="OGH88757.1"/>
    </source>
</evidence>
<evidence type="ECO:0000256" key="5">
    <source>
        <dbReference type="ARBA" id="ARBA00022679"/>
    </source>
</evidence>
<dbReference type="NCBIfam" id="TIGR02076">
    <property type="entry name" value="pyrH_arch"/>
    <property type="match status" value="1"/>
</dbReference>
<evidence type="ECO:0000256" key="4">
    <source>
        <dbReference type="ARBA" id="ARBA00022490"/>
    </source>
</evidence>
<keyword evidence="6" id="KW-0547">Nucleotide-binding</keyword>
<dbReference type="PANTHER" id="PTHR42833">
    <property type="entry name" value="URIDYLATE KINASE"/>
    <property type="match status" value="1"/>
</dbReference>
<protein>
    <recommendedName>
        <fullName evidence="3">UMP kinase</fullName>
        <ecNumber evidence="3">2.7.4.22</ecNumber>
    </recommendedName>
    <alternativeName>
        <fullName evidence="10">Uridine monophosphate kinase</fullName>
    </alternativeName>
</protein>
<evidence type="ECO:0000256" key="10">
    <source>
        <dbReference type="ARBA" id="ARBA00032092"/>
    </source>
</evidence>
<dbReference type="GO" id="GO:0033862">
    <property type="term" value="F:UMP kinase activity"/>
    <property type="evidence" value="ECO:0007669"/>
    <property type="project" value="UniProtKB-EC"/>
</dbReference>
<evidence type="ECO:0000256" key="3">
    <source>
        <dbReference type="ARBA" id="ARBA00012899"/>
    </source>
</evidence>
<accession>A0A1F6NXU5</accession>